<keyword evidence="3" id="KW-1185">Reference proteome</keyword>
<name>A0A7W3N472_9ACTN</name>
<proteinExistence type="predicted"/>
<dbReference type="Pfam" id="PF09346">
    <property type="entry name" value="SMI1_KNR4"/>
    <property type="match status" value="1"/>
</dbReference>
<dbReference type="AlphaFoldDB" id="A0A7W3N472"/>
<feature type="domain" description="Knr4/Smi1-like" evidence="1">
    <location>
        <begin position="38"/>
        <end position="161"/>
    </location>
</feature>
<reference evidence="2 3" key="1">
    <citation type="submission" date="2020-08" db="EMBL/GenBank/DDBJ databases">
        <title>Sequencing the genomes of 1000 actinobacteria strains.</title>
        <authorList>
            <person name="Klenk H.-P."/>
        </authorList>
    </citation>
    <scope>NUCLEOTIDE SEQUENCE [LARGE SCALE GENOMIC DNA]</scope>
    <source>
        <strain evidence="2 3">DSM 45823</strain>
    </source>
</reference>
<dbReference type="InterPro" id="IPR018958">
    <property type="entry name" value="Knr4/Smi1-like_dom"/>
</dbReference>
<sequence length="178" mass="20182">MSGQEDWKTLLGAMIMAKSDIDQLPGEKLEQYTVPRVKATEDELAEFEREIGERLPSSYRNFLLHANGWPRFYYRMDLFGIPELRGGGNWPVANELLTVYAEDVLPSVDLDPKGVVPVGAGQGMRDLLLVVREGWPAAGEVSWIDGEEIGRFEDFATFMAYMVQNRREYYERRAGAGN</sequence>
<organism evidence="2 3">
    <name type="scientific">Thermomonospora cellulosilytica</name>
    <dbReference type="NCBI Taxonomy" id="1411118"/>
    <lineage>
        <taxon>Bacteria</taxon>
        <taxon>Bacillati</taxon>
        <taxon>Actinomycetota</taxon>
        <taxon>Actinomycetes</taxon>
        <taxon>Streptosporangiales</taxon>
        <taxon>Thermomonosporaceae</taxon>
        <taxon>Thermomonospora</taxon>
    </lineage>
</organism>
<evidence type="ECO:0000313" key="3">
    <source>
        <dbReference type="Proteomes" id="UP000539313"/>
    </source>
</evidence>
<dbReference type="EMBL" id="JACJII010000001">
    <property type="protein sequence ID" value="MBA9007241.1"/>
    <property type="molecule type" value="Genomic_DNA"/>
</dbReference>
<dbReference type="InterPro" id="IPR037883">
    <property type="entry name" value="Knr4/Smi1-like_sf"/>
</dbReference>
<evidence type="ECO:0000259" key="1">
    <source>
        <dbReference type="SMART" id="SM00860"/>
    </source>
</evidence>
<dbReference type="SMART" id="SM00860">
    <property type="entry name" value="SMI1_KNR4"/>
    <property type="match status" value="1"/>
</dbReference>
<accession>A0A7W3N472</accession>
<comment type="caution">
    <text evidence="2">The sequence shown here is derived from an EMBL/GenBank/DDBJ whole genome shotgun (WGS) entry which is preliminary data.</text>
</comment>
<dbReference type="SUPFAM" id="SSF160631">
    <property type="entry name" value="SMI1/KNR4-like"/>
    <property type="match status" value="1"/>
</dbReference>
<dbReference type="RefSeq" id="WP_182707869.1">
    <property type="nucleotide sequence ID" value="NZ_JACJII010000001.1"/>
</dbReference>
<protein>
    <recommendedName>
        <fullName evidence="1">Knr4/Smi1-like domain-containing protein</fullName>
    </recommendedName>
</protein>
<gene>
    <name evidence="2" type="ORF">HNR21_006123</name>
</gene>
<dbReference type="Proteomes" id="UP000539313">
    <property type="component" value="Unassembled WGS sequence"/>
</dbReference>
<evidence type="ECO:0000313" key="2">
    <source>
        <dbReference type="EMBL" id="MBA9007241.1"/>
    </source>
</evidence>
<dbReference type="Gene3D" id="3.40.1580.10">
    <property type="entry name" value="SMI1/KNR4-like"/>
    <property type="match status" value="1"/>
</dbReference>